<keyword evidence="1" id="KW-1185">Reference proteome</keyword>
<proteinExistence type="predicted"/>
<dbReference type="Proteomes" id="UP000887565">
    <property type="component" value="Unplaced"/>
</dbReference>
<evidence type="ECO:0000313" key="1">
    <source>
        <dbReference type="Proteomes" id="UP000887565"/>
    </source>
</evidence>
<reference evidence="2" key="1">
    <citation type="submission" date="2022-11" db="UniProtKB">
        <authorList>
            <consortium name="WormBaseParasite"/>
        </authorList>
    </citation>
    <scope>IDENTIFICATION</scope>
</reference>
<evidence type="ECO:0000313" key="2">
    <source>
        <dbReference type="WBParaSite" id="nRc.2.0.1.t12622-RA"/>
    </source>
</evidence>
<protein>
    <submittedName>
        <fullName evidence="2">Uncharacterized protein</fullName>
    </submittedName>
</protein>
<organism evidence="1 2">
    <name type="scientific">Romanomermis culicivorax</name>
    <name type="common">Nematode worm</name>
    <dbReference type="NCBI Taxonomy" id="13658"/>
    <lineage>
        <taxon>Eukaryota</taxon>
        <taxon>Metazoa</taxon>
        <taxon>Ecdysozoa</taxon>
        <taxon>Nematoda</taxon>
        <taxon>Enoplea</taxon>
        <taxon>Dorylaimia</taxon>
        <taxon>Mermithida</taxon>
        <taxon>Mermithoidea</taxon>
        <taxon>Mermithidae</taxon>
        <taxon>Romanomermis</taxon>
    </lineage>
</organism>
<sequence>FRATRVDVSNGAALISTHFGWPSKGKPFHRSQKRNSGSIIPENDIREFIQKRNEFKEKLL</sequence>
<accession>A0A915IFD5</accession>
<dbReference type="AlphaFoldDB" id="A0A915IFD5"/>
<dbReference type="WBParaSite" id="nRc.2.0.1.t12622-RA">
    <property type="protein sequence ID" value="nRc.2.0.1.t12622-RA"/>
    <property type="gene ID" value="nRc.2.0.1.g12622"/>
</dbReference>
<name>A0A915IFD5_ROMCU</name>